<gene>
    <name evidence="1" type="ORF">RhiirA4_468963</name>
</gene>
<proteinExistence type="predicted"/>
<organism evidence="1 2">
    <name type="scientific">Rhizophagus irregularis</name>
    <dbReference type="NCBI Taxonomy" id="588596"/>
    <lineage>
        <taxon>Eukaryota</taxon>
        <taxon>Fungi</taxon>
        <taxon>Fungi incertae sedis</taxon>
        <taxon>Mucoromycota</taxon>
        <taxon>Glomeromycotina</taxon>
        <taxon>Glomeromycetes</taxon>
        <taxon>Glomerales</taxon>
        <taxon>Glomeraceae</taxon>
        <taxon>Rhizophagus</taxon>
    </lineage>
</organism>
<sequence>MNGKRIEKLNEEECKRKDYVNIKMENLHYGGHFSKIIKVNKIKYILMYFNNKNDLLKAIYKSTMKENIGDGLKIKSQDELIGEDGTSYKKKFGTNRFKLPQQETSSKAEKFFDAHSDPISTIPRTLEEHLELDSLN</sequence>
<accession>A0A2I1GYN8</accession>
<protein>
    <submittedName>
        <fullName evidence="1">Uncharacterized protein</fullName>
    </submittedName>
</protein>
<dbReference type="AlphaFoldDB" id="A0A2I1GYN8"/>
<evidence type="ECO:0000313" key="2">
    <source>
        <dbReference type="Proteomes" id="UP000234323"/>
    </source>
</evidence>
<comment type="caution">
    <text evidence="1">The sequence shown here is derived from an EMBL/GenBank/DDBJ whole genome shotgun (WGS) entry which is preliminary data.</text>
</comment>
<name>A0A2I1GYN8_9GLOM</name>
<dbReference type="VEuPathDB" id="FungiDB:RhiirA1_390209"/>
<reference evidence="1 2" key="1">
    <citation type="submission" date="2015-10" db="EMBL/GenBank/DDBJ databases">
        <title>Genome analyses suggest a sexual origin of heterokaryosis in a supposedly ancient asexual fungus.</title>
        <authorList>
            <person name="Ropars J."/>
            <person name="Sedzielewska K."/>
            <person name="Noel J."/>
            <person name="Charron P."/>
            <person name="Farinelli L."/>
            <person name="Marton T."/>
            <person name="Kruger M."/>
            <person name="Pelin A."/>
            <person name="Brachmann A."/>
            <person name="Corradi N."/>
        </authorList>
    </citation>
    <scope>NUCLEOTIDE SEQUENCE [LARGE SCALE GENOMIC DNA]</scope>
    <source>
        <strain evidence="1 2">A4</strain>
    </source>
</reference>
<dbReference type="Proteomes" id="UP000234323">
    <property type="component" value="Unassembled WGS sequence"/>
</dbReference>
<keyword evidence="2" id="KW-1185">Reference proteome</keyword>
<evidence type="ECO:0000313" key="1">
    <source>
        <dbReference type="EMBL" id="PKY51746.1"/>
    </source>
</evidence>
<dbReference type="EMBL" id="LLXI01001074">
    <property type="protein sequence ID" value="PKY51746.1"/>
    <property type="molecule type" value="Genomic_DNA"/>
</dbReference>